<dbReference type="PANTHER" id="PTHR47959:SF15">
    <property type="entry name" value="RNA HELICASE"/>
    <property type="match status" value="1"/>
</dbReference>
<comment type="similarity">
    <text evidence="7">Belongs to the DEAD box helicase family. DDX52/ROK1 subfamily.</text>
</comment>
<dbReference type="GO" id="GO:0003724">
    <property type="term" value="F:RNA helicase activity"/>
    <property type="evidence" value="ECO:0007669"/>
    <property type="project" value="UniProtKB-EC"/>
</dbReference>
<evidence type="ECO:0000256" key="1">
    <source>
        <dbReference type="ARBA" id="ARBA00012552"/>
    </source>
</evidence>
<dbReference type="GO" id="GO:0005524">
    <property type="term" value="F:ATP binding"/>
    <property type="evidence" value="ECO:0007669"/>
    <property type="project" value="UniProtKB-KW"/>
</dbReference>
<dbReference type="GO" id="GO:0030490">
    <property type="term" value="P:maturation of SSU-rRNA"/>
    <property type="evidence" value="ECO:0007669"/>
    <property type="project" value="InterPro"/>
</dbReference>
<dbReference type="GO" id="GO:0003723">
    <property type="term" value="F:RNA binding"/>
    <property type="evidence" value="ECO:0007669"/>
    <property type="project" value="UniProtKB-KW"/>
</dbReference>
<organism evidence="15">
    <name type="scientific">Chlamydomonas sp. ICE-L</name>
    <dbReference type="NCBI Taxonomy" id="309537"/>
    <lineage>
        <taxon>Eukaryota</taxon>
        <taxon>Viridiplantae</taxon>
        <taxon>Chlorophyta</taxon>
        <taxon>core chlorophytes</taxon>
        <taxon>Chlorophyceae</taxon>
        <taxon>CS clade</taxon>
        <taxon>Chlamydomonadales</taxon>
        <taxon>Chlamydomonadaceae</taxon>
        <taxon>Chlamydomonas</taxon>
    </lineage>
</organism>
<dbReference type="InterPro" id="IPR050079">
    <property type="entry name" value="DEAD_box_RNA_helicase"/>
</dbReference>
<dbReference type="EC" id="3.6.4.13" evidence="1"/>
<evidence type="ECO:0000259" key="13">
    <source>
        <dbReference type="PROSITE" id="PS51194"/>
    </source>
</evidence>
<accession>A0A0S1VVQ6</accession>
<evidence type="ECO:0000256" key="4">
    <source>
        <dbReference type="ARBA" id="ARBA00022806"/>
    </source>
</evidence>
<evidence type="ECO:0000256" key="2">
    <source>
        <dbReference type="ARBA" id="ARBA00022741"/>
    </source>
</evidence>
<feature type="non-terminal residue" evidence="15">
    <location>
        <position position="543"/>
    </location>
</feature>
<evidence type="ECO:0000256" key="9">
    <source>
        <dbReference type="PROSITE-ProRule" id="PRU00552"/>
    </source>
</evidence>
<dbReference type="PROSITE" id="PS00039">
    <property type="entry name" value="DEAD_ATP_HELICASE"/>
    <property type="match status" value="1"/>
</dbReference>
<dbReference type="PROSITE" id="PS51195">
    <property type="entry name" value="Q_MOTIF"/>
    <property type="match status" value="1"/>
</dbReference>
<keyword evidence="3 10" id="KW-0378">Hydrolase</keyword>
<dbReference type="Pfam" id="PF00271">
    <property type="entry name" value="Helicase_C"/>
    <property type="match status" value="1"/>
</dbReference>
<dbReference type="PROSITE" id="PS51192">
    <property type="entry name" value="HELICASE_ATP_BIND_1"/>
    <property type="match status" value="1"/>
</dbReference>
<keyword evidence="5 10" id="KW-0067">ATP-binding</keyword>
<feature type="compositionally biased region" description="Polar residues" evidence="11">
    <location>
        <begin position="463"/>
        <end position="473"/>
    </location>
</feature>
<name>A0A0S1VVQ6_9CHLO</name>
<protein>
    <recommendedName>
        <fullName evidence="1">RNA helicase</fullName>
        <ecNumber evidence="1">3.6.4.13</ecNumber>
    </recommendedName>
</protein>
<keyword evidence="2 10" id="KW-0547">Nucleotide-binding</keyword>
<comment type="catalytic activity">
    <reaction evidence="8">
        <text>ATP + H2O = ADP + phosphate + H(+)</text>
        <dbReference type="Rhea" id="RHEA:13065"/>
        <dbReference type="ChEBI" id="CHEBI:15377"/>
        <dbReference type="ChEBI" id="CHEBI:15378"/>
        <dbReference type="ChEBI" id="CHEBI:30616"/>
        <dbReference type="ChEBI" id="CHEBI:43474"/>
        <dbReference type="ChEBI" id="CHEBI:456216"/>
        <dbReference type="EC" id="3.6.4.13"/>
    </reaction>
</comment>
<dbReference type="AlphaFoldDB" id="A0A0S1VVQ6"/>
<dbReference type="InterPro" id="IPR011545">
    <property type="entry name" value="DEAD/DEAH_box_helicase_dom"/>
</dbReference>
<reference evidence="15" key="1">
    <citation type="journal article" date="2015" name="Extremophiles">
        <title>Transcriptome-wide analysis of DEAD-box RNA helicase gene family in an Antarctic psychrophilic alga Chlamydomonas sp. ICE-L.</title>
        <authorList>
            <person name="Liu C."/>
            <person name="Huang X."/>
        </authorList>
    </citation>
    <scope>NUCLEOTIDE SEQUENCE</scope>
</reference>
<evidence type="ECO:0000313" key="15">
    <source>
        <dbReference type="EMBL" id="ALM55015.1"/>
    </source>
</evidence>
<dbReference type="PANTHER" id="PTHR47959">
    <property type="entry name" value="ATP-DEPENDENT RNA HELICASE RHLE-RELATED"/>
    <property type="match status" value="1"/>
</dbReference>
<feature type="compositionally biased region" description="Low complexity" evidence="11">
    <location>
        <begin position="509"/>
        <end position="523"/>
    </location>
</feature>
<evidence type="ECO:0000256" key="3">
    <source>
        <dbReference type="ARBA" id="ARBA00022801"/>
    </source>
</evidence>
<dbReference type="GO" id="GO:0005829">
    <property type="term" value="C:cytosol"/>
    <property type="evidence" value="ECO:0007669"/>
    <property type="project" value="TreeGrafter"/>
</dbReference>
<feature type="region of interest" description="Disordered" evidence="11">
    <location>
        <begin position="424"/>
        <end position="543"/>
    </location>
</feature>
<feature type="domain" description="Helicase C-terminal" evidence="13">
    <location>
        <begin position="269"/>
        <end position="413"/>
    </location>
</feature>
<keyword evidence="6" id="KW-0694">RNA-binding</keyword>
<evidence type="ECO:0000256" key="10">
    <source>
        <dbReference type="RuleBase" id="RU000492"/>
    </source>
</evidence>
<evidence type="ECO:0000259" key="14">
    <source>
        <dbReference type="PROSITE" id="PS51195"/>
    </source>
</evidence>
<dbReference type="InterPro" id="IPR014001">
    <property type="entry name" value="Helicase_ATP-bd"/>
</dbReference>
<sequence>VIRKHYRIKLTGTDLPCPLRCFAELRTRFKSNPRLLSNLTDSGYSEPTPIQRQAIPALTGRRDLLAVAPTGSGKTLAFLVPIVAGIRALRSGYIAQQKAGKSGKQYEYPEGVKAVVLSPTHELASQQLRTLKLILPGTGLRCCLLSKSTAAGSDFSKVDILLANPLRLSNLVEGKKVSLSQTRYLILDEADKLFELGFMEQIDGVIAACTHKDIARALFSATLPEKVEELARSVLQLPLRITVGARNTASTSVTQSLKFVGRENGKLSALRQLLTSGIKPPVLVFVASKERAKALDKELKFDGVRVDCIAADHSEAARAAAVEGFRSGRTWVLIATDLIGRGMDFIGVNTVINYDFPNSTIDYIHRVGRTGRAGQTGEAITFFTEDDSGQLRRIANLVKESGGEVPDWMLHLKKAEKDAYKPRLPSGVTAADSISTLPKMDRIRQKRKQQIIDQSKAKKQRLIDQSQGISPAQPSKGAGKSPQGEQSKGRDRPSQAKPNPPKDVKALKQKQAGTAGQAKAHGNGKAGKAEGKPSQGVMKKGKK</sequence>
<feature type="non-terminal residue" evidence="15">
    <location>
        <position position="1"/>
    </location>
</feature>
<feature type="short sequence motif" description="Q motif" evidence="9">
    <location>
        <begin position="24"/>
        <end position="52"/>
    </location>
</feature>
<dbReference type="Pfam" id="PF00270">
    <property type="entry name" value="DEAD"/>
    <property type="match status" value="1"/>
</dbReference>
<evidence type="ECO:0000256" key="7">
    <source>
        <dbReference type="ARBA" id="ARBA00024355"/>
    </source>
</evidence>
<keyword evidence="4 10" id="KW-0347">Helicase</keyword>
<dbReference type="GO" id="GO:0016887">
    <property type="term" value="F:ATP hydrolysis activity"/>
    <property type="evidence" value="ECO:0007669"/>
    <property type="project" value="RHEA"/>
</dbReference>
<evidence type="ECO:0000256" key="11">
    <source>
        <dbReference type="SAM" id="MobiDB-lite"/>
    </source>
</evidence>
<dbReference type="Gene3D" id="3.40.50.300">
    <property type="entry name" value="P-loop containing nucleotide triphosphate hydrolases"/>
    <property type="match status" value="2"/>
</dbReference>
<dbReference type="PROSITE" id="PS51194">
    <property type="entry name" value="HELICASE_CTER"/>
    <property type="match status" value="1"/>
</dbReference>
<dbReference type="InterPro" id="IPR001650">
    <property type="entry name" value="Helicase_C-like"/>
</dbReference>
<evidence type="ECO:0000259" key="12">
    <source>
        <dbReference type="PROSITE" id="PS51192"/>
    </source>
</evidence>
<dbReference type="SMART" id="SM00487">
    <property type="entry name" value="DEXDc"/>
    <property type="match status" value="1"/>
</dbReference>
<dbReference type="InterPro" id="IPR000629">
    <property type="entry name" value="RNA-helicase_DEAD-box_CS"/>
</dbReference>
<dbReference type="InterPro" id="IPR027417">
    <property type="entry name" value="P-loop_NTPase"/>
</dbReference>
<feature type="domain" description="DEAD-box RNA helicase Q" evidence="14">
    <location>
        <begin position="24"/>
        <end position="52"/>
    </location>
</feature>
<dbReference type="SUPFAM" id="SSF52540">
    <property type="entry name" value="P-loop containing nucleoside triphosphate hydrolases"/>
    <property type="match status" value="1"/>
</dbReference>
<evidence type="ECO:0000256" key="6">
    <source>
        <dbReference type="ARBA" id="ARBA00022884"/>
    </source>
</evidence>
<evidence type="ECO:0000256" key="8">
    <source>
        <dbReference type="ARBA" id="ARBA00047984"/>
    </source>
</evidence>
<feature type="domain" description="Helicase ATP-binding" evidence="12">
    <location>
        <begin position="55"/>
        <end position="241"/>
    </location>
</feature>
<dbReference type="EMBL" id="KP718797">
    <property type="protein sequence ID" value="ALM55015.1"/>
    <property type="molecule type" value="mRNA"/>
</dbReference>
<dbReference type="InterPro" id="IPR044764">
    <property type="entry name" value="DDX52/Rok1_DEADc"/>
</dbReference>
<dbReference type="CDD" id="cd17957">
    <property type="entry name" value="DEADc_DDX52"/>
    <property type="match status" value="1"/>
</dbReference>
<evidence type="ECO:0000256" key="5">
    <source>
        <dbReference type="ARBA" id="ARBA00022840"/>
    </source>
</evidence>
<dbReference type="CDD" id="cd18787">
    <property type="entry name" value="SF2_C_DEAD"/>
    <property type="match status" value="1"/>
</dbReference>
<dbReference type="InterPro" id="IPR014014">
    <property type="entry name" value="RNA_helicase_DEAD_Q_motif"/>
</dbReference>
<proteinExistence type="evidence at transcript level"/>
<dbReference type="SMART" id="SM00490">
    <property type="entry name" value="HELICc"/>
    <property type="match status" value="1"/>
</dbReference>
<feature type="compositionally biased region" description="Basic and acidic residues" evidence="11">
    <location>
        <begin position="487"/>
        <end position="506"/>
    </location>
</feature>